<keyword evidence="2" id="KW-1185">Reference proteome</keyword>
<evidence type="ECO:0000313" key="1">
    <source>
        <dbReference type="EMBL" id="MCO6044518.1"/>
    </source>
</evidence>
<reference evidence="1" key="1">
    <citation type="submission" date="2022-06" db="EMBL/GenBank/DDBJ databases">
        <title>Aeoliella straminimaris, a novel planctomycete from sediments.</title>
        <authorList>
            <person name="Vitorino I.R."/>
            <person name="Lage O.M."/>
        </authorList>
    </citation>
    <scope>NUCLEOTIDE SEQUENCE</scope>
    <source>
        <strain evidence="1">ICT_H6.2</strain>
    </source>
</reference>
<dbReference type="AlphaFoldDB" id="A0A9X2JHD5"/>
<dbReference type="Proteomes" id="UP001155241">
    <property type="component" value="Unassembled WGS sequence"/>
</dbReference>
<dbReference type="Pfam" id="PF07591">
    <property type="entry name" value="PT-HINT"/>
    <property type="match status" value="1"/>
</dbReference>
<protein>
    <submittedName>
        <fullName evidence="1">HINT domain-containing protein</fullName>
    </submittedName>
</protein>
<organism evidence="1 2">
    <name type="scientific">Aeoliella straminimaris</name>
    <dbReference type="NCBI Taxonomy" id="2954799"/>
    <lineage>
        <taxon>Bacteria</taxon>
        <taxon>Pseudomonadati</taxon>
        <taxon>Planctomycetota</taxon>
        <taxon>Planctomycetia</taxon>
        <taxon>Pirellulales</taxon>
        <taxon>Lacipirellulaceae</taxon>
        <taxon>Aeoliella</taxon>
    </lineage>
</organism>
<dbReference type="InterPro" id="IPR036844">
    <property type="entry name" value="Hint_dom_sf"/>
</dbReference>
<sequence length="96" mass="10610">MVEEVFTREGQLLEVEIAGRVLRTTPEHPFFVQGQGWTAAGELQPGDLVSTATGEWLAVESITDTHQSVTVYNFRVSEYHTYFIALSGPGVRRLGA</sequence>
<name>A0A9X2JHD5_9BACT</name>
<proteinExistence type="predicted"/>
<dbReference type="RefSeq" id="WP_252852621.1">
    <property type="nucleotide sequence ID" value="NZ_JAMXLR010000036.1"/>
</dbReference>
<gene>
    <name evidence="1" type="ORF">NG895_11435</name>
</gene>
<dbReference type="CDD" id="cd00081">
    <property type="entry name" value="Hint"/>
    <property type="match status" value="1"/>
</dbReference>
<comment type="caution">
    <text evidence="1">The sequence shown here is derived from an EMBL/GenBank/DDBJ whole genome shotgun (WGS) entry which is preliminary data.</text>
</comment>
<evidence type="ECO:0000313" key="2">
    <source>
        <dbReference type="Proteomes" id="UP001155241"/>
    </source>
</evidence>
<dbReference type="Gene3D" id="2.170.16.10">
    <property type="entry name" value="Hedgehog/Intein (Hint) domain"/>
    <property type="match status" value="1"/>
</dbReference>
<dbReference type="EMBL" id="JAMXLR010000036">
    <property type="protein sequence ID" value="MCO6044518.1"/>
    <property type="molecule type" value="Genomic_DNA"/>
</dbReference>
<dbReference type="SUPFAM" id="SSF51294">
    <property type="entry name" value="Hedgehog/intein (Hint) domain"/>
    <property type="match status" value="1"/>
</dbReference>
<accession>A0A9X2JHD5</accession>